<evidence type="ECO:0000313" key="12">
    <source>
        <dbReference type="Proteomes" id="UP000590412"/>
    </source>
</evidence>
<comment type="subcellular location">
    <subcellularLocation>
        <location evidence="1">Endoplasmic reticulum membrane</location>
        <topology evidence="1">Single-pass type I membrane protein</topology>
    </subcellularLocation>
</comment>
<dbReference type="GO" id="GO:0005789">
    <property type="term" value="C:endoplasmic reticulum membrane"/>
    <property type="evidence" value="ECO:0007669"/>
    <property type="project" value="UniProtKB-SubCell"/>
</dbReference>
<feature type="transmembrane region" description="Helical" evidence="10">
    <location>
        <begin position="290"/>
        <end position="310"/>
    </location>
</feature>
<evidence type="ECO:0000313" key="11">
    <source>
        <dbReference type="EMBL" id="KAF6059474.1"/>
    </source>
</evidence>
<dbReference type="AlphaFoldDB" id="A0A8X7TDH7"/>
<evidence type="ECO:0000256" key="3">
    <source>
        <dbReference type="ARBA" id="ARBA00022089"/>
    </source>
</evidence>
<evidence type="ECO:0000256" key="6">
    <source>
        <dbReference type="ARBA" id="ARBA00022824"/>
    </source>
</evidence>
<evidence type="ECO:0000256" key="8">
    <source>
        <dbReference type="ARBA" id="ARBA00023136"/>
    </source>
</evidence>
<keyword evidence="7 10" id="KW-1133">Transmembrane helix</keyword>
<evidence type="ECO:0000256" key="1">
    <source>
        <dbReference type="ARBA" id="ARBA00004115"/>
    </source>
</evidence>
<dbReference type="Proteomes" id="UP000590412">
    <property type="component" value="Unassembled WGS sequence"/>
</dbReference>
<keyword evidence="4 10" id="KW-0812">Transmembrane</keyword>
<dbReference type="GO" id="GO:0071555">
    <property type="term" value="P:cell wall organization"/>
    <property type="evidence" value="ECO:0007669"/>
    <property type="project" value="UniProtKB-KW"/>
</dbReference>
<dbReference type="OrthoDB" id="9985059at2759"/>
<evidence type="ECO:0000256" key="10">
    <source>
        <dbReference type="SAM" id="Phobius"/>
    </source>
</evidence>
<comment type="similarity">
    <text evidence="2">Belongs to the BIG1 family.</text>
</comment>
<organism evidence="11 12">
    <name type="scientific">Candida parapsilosis</name>
    <name type="common">Yeast</name>
    <dbReference type="NCBI Taxonomy" id="5480"/>
    <lineage>
        <taxon>Eukaryota</taxon>
        <taxon>Fungi</taxon>
        <taxon>Dikarya</taxon>
        <taxon>Ascomycota</taxon>
        <taxon>Saccharomycotina</taxon>
        <taxon>Pichiomycetes</taxon>
        <taxon>Debaryomycetaceae</taxon>
        <taxon>Candida/Lodderomyces clade</taxon>
        <taxon>Candida</taxon>
    </lineage>
</organism>
<dbReference type="PANTHER" id="PTHR28285:SF1">
    <property type="entry name" value="PROTEIN BIG1"/>
    <property type="match status" value="1"/>
</dbReference>
<evidence type="ECO:0000256" key="9">
    <source>
        <dbReference type="ARBA" id="ARBA00023316"/>
    </source>
</evidence>
<gene>
    <name evidence="11" type="primary">BIG1</name>
    <name evidence="11" type="ORF">FOB60_001056</name>
</gene>
<comment type="caution">
    <text evidence="11">The sequence shown here is derived from an EMBL/GenBank/DDBJ whole genome shotgun (WGS) entry which is preliminary data.</text>
</comment>
<evidence type="ECO:0000256" key="4">
    <source>
        <dbReference type="ARBA" id="ARBA00022692"/>
    </source>
</evidence>
<dbReference type="GO" id="GO:0009272">
    <property type="term" value="P:fungal-type cell wall biogenesis"/>
    <property type="evidence" value="ECO:0007669"/>
    <property type="project" value="TreeGrafter"/>
</dbReference>
<evidence type="ECO:0000256" key="5">
    <source>
        <dbReference type="ARBA" id="ARBA00022729"/>
    </source>
</evidence>
<dbReference type="InterPro" id="IPR037654">
    <property type="entry name" value="Big1"/>
</dbReference>
<protein>
    <recommendedName>
        <fullName evidence="3">Protein BIG1</fullName>
    </recommendedName>
</protein>
<name>A0A8X7TDH7_CANPA</name>
<keyword evidence="9" id="KW-0961">Cell wall biogenesis/degradation</keyword>
<reference evidence="11" key="1">
    <citation type="submission" date="2020-03" db="EMBL/GenBank/DDBJ databases">
        <title>FDA dAtabase for Regulatory Grade micrObial Sequences (FDA-ARGOS): Supporting development and validation of Infectious Disease Dx tests.</title>
        <authorList>
            <person name="Campos J."/>
            <person name="Goldberg B."/>
            <person name="Tallon L."/>
            <person name="Sadzewicz L."/>
            <person name="Vavikolanu K."/>
            <person name="Mehta A."/>
            <person name="Aluvathingal J."/>
            <person name="Nadendla S."/>
            <person name="Nandy P."/>
            <person name="Geyer C."/>
            <person name="Yan Y."/>
            <person name="Sichtig H."/>
        </authorList>
    </citation>
    <scope>NUCLEOTIDE SEQUENCE [LARGE SCALE GENOMIC DNA]</scope>
    <source>
        <strain evidence="11">FDAARGOS_652</strain>
    </source>
</reference>
<keyword evidence="6" id="KW-0256">Endoplasmic reticulum</keyword>
<evidence type="ECO:0000256" key="2">
    <source>
        <dbReference type="ARBA" id="ARBA00008203"/>
    </source>
</evidence>
<keyword evidence="5" id="KW-0732">Signal</keyword>
<proteinExistence type="inferred from homology"/>
<dbReference type="PANTHER" id="PTHR28285">
    <property type="entry name" value="PROTEIN BIG1"/>
    <property type="match status" value="1"/>
</dbReference>
<dbReference type="GO" id="GO:0006078">
    <property type="term" value="P:(1-&gt;6)-beta-D-glucan biosynthetic process"/>
    <property type="evidence" value="ECO:0007669"/>
    <property type="project" value="TreeGrafter"/>
</dbReference>
<accession>A0A8X7TDH7</accession>
<evidence type="ECO:0000256" key="7">
    <source>
        <dbReference type="ARBA" id="ARBA00022989"/>
    </source>
</evidence>
<keyword evidence="8 10" id="KW-0472">Membrane</keyword>
<sequence length="330" mass="38085">MLQKEKKKSSPHFPFEQVYPMILLAFLTLLSLTTSSFAPLLVASHKLVPGLQSEINESNLRPHNVTSVTNMLKKLITQCSSDAYVIVDQPGLTYEDLTDKKRENWPFLINYLYMSSTIVGLPRIEPGLDLDFIENYIINTCDAETINVWHDDDNEVTDYFDVRTRVIKITLSPITGDRGGHLREHDDLIRKILRKLPSPHYTIIMTSTNPGSFHPIPDFIMSERPNDFEIFNDIVNNPKHNGGVEKNDRFHKVSPNWNPARNTNDRYLANKKKDEIHLFDYKLWEKNEKLVATVLVMILSLFMFKTLSVIQSIKQKFKAPQQIPTSKKTN</sequence>
<dbReference type="EMBL" id="JABWAB010000001">
    <property type="protein sequence ID" value="KAF6059474.1"/>
    <property type="molecule type" value="Genomic_DNA"/>
</dbReference>